<organism evidence="4 5">
    <name type="scientific">Brevundimonas bullata</name>
    <dbReference type="NCBI Taxonomy" id="13160"/>
    <lineage>
        <taxon>Bacteria</taxon>
        <taxon>Pseudomonadati</taxon>
        <taxon>Pseudomonadota</taxon>
        <taxon>Alphaproteobacteria</taxon>
        <taxon>Caulobacterales</taxon>
        <taxon>Caulobacteraceae</taxon>
        <taxon>Brevundimonas</taxon>
    </lineage>
</organism>
<feature type="signal peptide" evidence="3">
    <location>
        <begin position="1"/>
        <end position="27"/>
    </location>
</feature>
<dbReference type="EMBL" id="JACHKY010000002">
    <property type="protein sequence ID" value="MBB4797836.1"/>
    <property type="molecule type" value="Genomic_DNA"/>
</dbReference>
<keyword evidence="3" id="KW-0732">Signal</keyword>
<keyword evidence="2" id="KW-0325">Glycoprotein</keyword>
<dbReference type="SUPFAM" id="SSF51126">
    <property type="entry name" value="Pectin lyase-like"/>
    <property type="match status" value="1"/>
</dbReference>
<dbReference type="GO" id="GO:0046872">
    <property type="term" value="F:metal ion binding"/>
    <property type="evidence" value="ECO:0007669"/>
    <property type="project" value="UniProtKB-KW"/>
</dbReference>
<evidence type="ECO:0000256" key="1">
    <source>
        <dbReference type="ARBA" id="ARBA00022723"/>
    </source>
</evidence>
<evidence type="ECO:0000256" key="3">
    <source>
        <dbReference type="SAM" id="SignalP"/>
    </source>
</evidence>
<keyword evidence="5" id="KW-1185">Reference proteome</keyword>
<evidence type="ECO:0000256" key="2">
    <source>
        <dbReference type="ARBA" id="ARBA00023180"/>
    </source>
</evidence>
<dbReference type="InterPro" id="IPR012334">
    <property type="entry name" value="Pectin_lyas_fold"/>
</dbReference>
<dbReference type="InterPro" id="IPR006311">
    <property type="entry name" value="TAT_signal"/>
</dbReference>
<sequence>MIDRRRLMLTAAAAGAVPVPAFGSATAFPGAMGWAASTPGGRGGRIIRVTTLAGEGPGSLRAALEAEGPRIVVFEVGGIIDLQRRDIRVSNPFLTIAGQTAPEPGISLIRGGISLRTHDVIARHIRIRPGVDGAAPKSGWEVDGLTTSGAHDVIVDQCSFSWATDENLSASGPRFEGGATAEQWRQHTSRRITFSRNIVSEGLSNASHAKGEHSKGTLIHDNATQVLIVGNLYAHDHERNQLFKGGVHAVSANNLIYNPGNRCMHYALNASEWGDHPWEVGQLSIVGNVTRGGPSTRADLPFLIVEGQGDLDLYALDNPARHADGRAMQEIGVISDREPKIRRLNASPHWPAGFEARPSDQVEAWVFSEAGARPWARDVVDQRILREVRNGTGRIIDDEAEVGGYPVMAETQRPFVEADWDLPTLTRKDGAPG</sequence>
<dbReference type="PROSITE" id="PS51318">
    <property type="entry name" value="TAT"/>
    <property type="match status" value="1"/>
</dbReference>
<dbReference type="PANTHER" id="PTHR42970:SF1">
    <property type="entry name" value="PECTATE LYASE C-RELATED"/>
    <property type="match status" value="1"/>
</dbReference>
<comment type="caution">
    <text evidence="4">The sequence shown here is derived from an EMBL/GenBank/DDBJ whole genome shotgun (WGS) entry which is preliminary data.</text>
</comment>
<dbReference type="AlphaFoldDB" id="A0A7W7N3Y2"/>
<dbReference type="RefSeq" id="WP_184268715.1">
    <property type="nucleotide sequence ID" value="NZ_JACHKY010000002.1"/>
</dbReference>
<dbReference type="Proteomes" id="UP000539957">
    <property type="component" value="Unassembled WGS sequence"/>
</dbReference>
<dbReference type="InterPro" id="IPR011050">
    <property type="entry name" value="Pectin_lyase_fold/virulence"/>
</dbReference>
<dbReference type="InterPro" id="IPR052063">
    <property type="entry name" value="Polysaccharide_Lyase_1"/>
</dbReference>
<accession>A0A7W7N3Y2</accession>
<evidence type="ECO:0000313" key="4">
    <source>
        <dbReference type="EMBL" id="MBB4797836.1"/>
    </source>
</evidence>
<gene>
    <name evidence="4" type="ORF">HNP32_001560</name>
</gene>
<proteinExistence type="predicted"/>
<name>A0A7W7N3Y2_9CAUL</name>
<evidence type="ECO:0008006" key="6">
    <source>
        <dbReference type="Google" id="ProtNLM"/>
    </source>
</evidence>
<dbReference type="Gene3D" id="2.160.20.10">
    <property type="entry name" value="Single-stranded right-handed beta-helix, Pectin lyase-like"/>
    <property type="match status" value="1"/>
</dbReference>
<keyword evidence="1" id="KW-0479">Metal-binding</keyword>
<protein>
    <recommendedName>
        <fullName evidence="6">Pectate lyase</fullName>
    </recommendedName>
</protein>
<feature type="chain" id="PRO_5031356600" description="Pectate lyase" evidence="3">
    <location>
        <begin position="28"/>
        <end position="433"/>
    </location>
</feature>
<reference evidence="4 5" key="1">
    <citation type="submission" date="2020-08" db="EMBL/GenBank/DDBJ databases">
        <title>Functional genomics of gut bacteria from endangered species of beetles.</title>
        <authorList>
            <person name="Carlos-Shanley C."/>
        </authorList>
    </citation>
    <scope>NUCLEOTIDE SEQUENCE [LARGE SCALE GENOMIC DNA]</scope>
    <source>
        <strain evidence="4 5">S00123</strain>
    </source>
</reference>
<dbReference type="PANTHER" id="PTHR42970">
    <property type="entry name" value="PECTATE LYASE C-RELATED"/>
    <property type="match status" value="1"/>
</dbReference>
<evidence type="ECO:0000313" key="5">
    <source>
        <dbReference type="Proteomes" id="UP000539957"/>
    </source>
</evidence>